<gene>
    <name evidence="4" type="ORF">Egran_02596</name>
</gene>
<dbReference type="SUPFAM" id="SSF47473">
    <property type="entry name" value="EF-hand"/>
    <property type="match status" value="1"/>
</dbReference>
<keyword evidence="5" id="KW-1185">Reference proteome</keyword>
<proteinExistence type="predicted"/>
<evidence type="ECO:0000259" key="3">
    <source>
        <dbReference type="PROSITE" id="PS50222"/>
    </source>
</evidence>
<protein>
    <recommendedName>
        <fullName evidence="3">EF-hand domain-containing protein</fullName>
    </recommendedName>
</protein>
<dbReference type="PROSITE" id="PS50222">
    <property type="entry name" value="EF_HAND_2"/>
    <property type="match status" value="1"/>
</dbReference>
<feature type="domain" description="EF-hand" evidence="3">
    <location>
        <begin position="91"/>
        <end position="126"/>
    </location>
</feature>
<organism evidence="4 5">
    <name type="scientific">Elaphomyces granulatus</name>
    <dbReference type="NCBI Taxonomy" id="519963"/>
    <lineage>
        <taxon>Eukaryota</taxon>
        <taxon>Fungi</taxon>
        <taxon>Dikarya</taxon>
        <taxon>Ascomycota</taxon>
        <taxon>Pezizomycotina</taxon>
        <taxon>Eurotiomycetes</taxon>
        <taxon>Eurotiomycetidae</taxon>
        <taxon>Eurotiales</taxon>
        <taxon>Elaphomycetaceae</taxon>
        <taxon>Elaphomyces</taxon>
    </lineage>
</organism>
<dbReference type="Gene3D" id="1.10.238.10">
    <property type="entry name" value="EF-hand"/>
    <property type="match status" value="1"/>
</dbReference>
<dbReference type="EMBL" id="NPHW01003409">
    <property type="protein sequence ID" value="OXV09635.1"/>
    <property type="molecule type" value="Genomic_DNA"/>
</dbReference>
<dbReference type="PANTHER" id="PTHR19237:SF20">
    <property type="entry name" value="NUCLEOBINDIN 1"/>
    <property type="match status" value="1"/>
</dbReference>
<dbReference type="PANTHER" id="PTHR19237">
    <property type="entry name" value="NUCLEOBINDIN"/>
    <property type="match status" value="1"/>
</dbReference>
<evidence type="ECO:0000256" key="1">
    <source>
        <dbReference type="ARBA" id="ARBA00022729"/>
    </source>
</evidence>
<dbReference type="AlphaFoldDB" id="A0A232LZP3"/>
<evidence type="ECO:0000256" key="2">
    <source>
        <dbReference type="SAM" id="SignalP"/>
    </source>
</evidence>
<dbReference type="InterPro" id="IPR011992">
    <property type="entry name" value="EF-hand-dom_pair"/>
</dbReference>
<dbReference type="GO" id="GO:0005793">
    <property type="term" value="C:endoplasmic reticulum-Golgi intermediate compartment"/>
    <property type="evidence" value="ECO:0007669"/>
    <property type="project" value="TreeGrafter"/>
</dbReference>
<dbReference type="Proteomes" id="UP000243515">
    <property type="component" value="Unassembled WGS sequence"/>
</dbReference>
<evidence type="ECO:0000313" key="5">
    <source>
        <dbReference type="Proteomes" id="UP000243515"/>
    </source>
</evidence>
<name>A0A232LZP3_9EURO</name>
<dbReference type="InterPro" id="IPR002048">
    <property type="entry name" value="EF_hand_dom"/>
</dbReference>
<feature type="signal peptide" evidence="2">
    <location>
        <begin position="1"/>
        <end position="21"/>
    </location>
</feature>
<accession>A0A232LZP3</accession>
<evidence type="ECO:0000313" key="4">
    <source>
        <dbReference type="EMBL" id="OXV09635.1"/>
    </source>
</evidence>
<keyword evidence="1 2" id="KW-0732">Signal</keyword>
<comment type="caution">
    <text evidence="4">The sequence shown here is derived from an EMBL/GenBank/DDBJ whole genome shotgun (WGS) entry which is preliminary data.</text>
</comment>
<dbReference type="InterPro" id="IPR040250">
    <property type="entry name" value="Nucleobindin"/>
</dbReference>
<feature type="chain" id="PRO_5012963553" description="EF-hand domain-containing protein" evidence="2">
    <location>
        <begin position="22"/>
        <end position="204"/>
    </location>
</feature>
<sequence length="204" mass="23301">MLLKTAGLITLLSTLISTASSHSSHQNAESVVGEKDWATEHMREEHHIDGFDAGSFFALHDYDGSGTWTPDEIRKTYGLEDRSTAHISDQQKEDVVRRVLALFDPVNSGMVSRDEWIRLVTSGIRLPDFGFGPGHHGDMEYEYEIHHYEKYHGEDTKEEDLTHPEDVEHFKMHDEAEAAQIKLEQLENMPIVEANIPLKFQRTT</sequence>
<reference evidence="4 5" key="1">
    <citation type="journal article" date="2015" name="Environ. Microbiol.">
        <title>Metagenome sequence of Elaphomyces granulatus from sporocarp tissue reveals Ascomycota ectomycorrhizal fingerprints of genome expansion and a Proteobacteria-rich microbiome.</title>
        <authorList>
            <person name="Quandt C.A."/>
            <person name="Kohler A."/>
            <person name="Hesse C.N."/>
            <person name="Sharpton T.J."/>
            <person name="Martin F."/>
            <person name="Spatafora J.W."/>
        </authorList>
    </citation>
    <scope>NUCLEOTIDE SEQUENCE [LARGE SCALE GENOMIC DNA]</scope>
    <source>
        <strain evidence="4 5">OSC145934</strain>
    </source>
</reference>
<dbReference type="GO" id="GO:0005509">
    <property type="term" value="F:calcium ion binding"/>
    <property type="evidence" value="ECO:0007669"/>
    <property type="project" value="InterPro"/>
</dbReference>